<dbReference type="GO" id="GO:0016020">
    <property type="term" value="C:membrane"/>
    <property type="evidence" value="ECO:0007669"/>
    <property type="project" value="UniProtKB-SubCell"/>
</dbReference>
<keyword evidence="3 4" id="KW-0808">Transferase</keyword>
<reference evidence="6" key="1">
    <citation type="submission" date="2017-05" db="EMBL/GenBank/DDBJ databases">
        <authorList>
            <person name="Song R."/>
            <person name="Chenine A.L."/>
            <person name="Ruprecht R.M."/>
        </authorList>
    </citation>
    <scope>NUCLEOTIDE SEQUENCE</scope>
</reference>
<dbReference type="AlphaFoldDB" id="A0A2R4FXE4"/>
<dbReference type="SUPFAM" id="SSF53756">
    <property type="entry name" value="UDP-Glycosyltransferase/glycogen phosphorylase"/>
    <property type="match status" value="1"/>
</dbReference>
<comment type="similarity">
    <text evidence="1 4">Belongs to the UDP-glycosyltransferase family.</text>
</comment>
<dbReference type="InterPro" id="IPR050271">
    <property type="entry name" value="UDP-glycosyltransferase"/>
</dbReference>
<comment type="catalytic activity">
    <reaction evidence="5">
        <text>glucuronate acceptor + UDP-alpha-D-glucuronate = acceptor beta-D-glucuronoside + UDP + H(+)</text>
        <dbReference type="Rhea" id="RHEA:21032"/>
        <dbReference type="ChEBI" id="CHEBI:15378"/>
        <dbReference type="ChEBI" id="CHEBI:58052"/>
        <dbReference type="ChEBI" id="CHEBI:58223"/>
        <dbReference type="ChEBI" id="CHEBI:132367"/>
        <dbReference type="ChEBI" id="CHEBI:132368"/>
        <dbReference type="EC" id="2.4.1.17"/>
    </reaction>
</comment>
<sequence>MNFQLKSMLKFLIYMHILGTLDCARLLGIFPMPGRSHYLLAEKMMKGLAVAGYDVTFITPYKTKDVPQNVSFTDIVIEGVADTYNKKLAEIDLYVDSNRNSYQKMVSYTELFIDWINKTLHHPKVRALMQPGNKFDAVLMEQFFDDALKYFAHHFKCPLILTTSAGPLWFTSTMVGQPSPPSYVPHVYFNGQVLEGMSFFQRMSNLYSYIVHYAFDYWHLIPLQDKVLHEAFPDAPYVTDLNNYTAIVLSSSHLSILDPMPLVPNLVEVGGYHIDAPKKLPQDMQQFLDNATEGVIYFSMGTNIKSKDMPEEKKLALLNAFSRLKQKVLWKFEEENMIKIPKNMLIKNWMPQRDILAHPNVKLFITHGGFLSTTETIFHGKPVLVIPVFADQFLNADRAVQKGYGLKLPYDDPNFNEETIFKLLKELLDNPKYMDNAQLRSRIFHDRPLKPMEAVVYWVNYTLRYHGAKHLMVAGANQPFYQYLMLDVVAFHVAVAWLGLYLLKLTITKLGDTRKTKIKIH</sequence>
<dbReference type="PROSITE" id="PS00375">
    <property type="entry name" value="UDPGT"/>
    <property type="match status" value="1"/>
</dbReference>
<comment type="subcellular location">
    <subcellularLocation>
        <location evidence="5">Membrane</location>
        <topology evidence="5">Single-pass membrane protein</topology>
    </subcellularLocation>
</comment>
<feature type="transmembrane region" description="Helical" evidence="5">
    <location>
        <begin position="480"/>
        <end position="503"/>
    </location>
</feature>
<evidence type="ECO:0000256" key="2">
    <source>
        <dbReference type="ARBA" id="ARBA00022676"/>
    </source>
</evidence>
<feature type="signal peptide" evidence="5">
    <location>
        <begin position="1"/>
        <end position="23"/>
    </location>
</feature>
<evidence type="ECO:0000313" key="6">
    <source>
        <dbReference type="EMBL" id="AVT42214.1"/>
    </source>
</evidence>
<organism evidence="6">
    <name type="scientific">Lissorhoptrus oryzophilus</name>
    <name type="common">rice water weevil</name>
    <dbReference type="NCBI Taxonomy" id="308863"/>
    <lineage>
        <taxon>Eukaryota</taxon>
        <taxon>Metazoa</taxon>
        <taxon>Ecdysozoa</taxon>
        <taxon>Arthropoda</taxon>
        <taxon>Hexapoda</taxon>
        <taxon>Insecta</taxon>
        <taxon>Pterygota</taxon>
        <taxon>Neoptera</taxon>
        <taxon>Endopterygota</taxon>
        <taxon>Coleoptera</taxon>
        <taxon>Polyphaga</taxon>
        <taxon>Cucujiformia</taxon>
        <taxon>Erirhinidae</taxon>
        <taxon>Erirhininae</taxon>
        <taxon>Lissorhoptrus</taxon>
    </lineage>
</organism>
<accession>A0A2R4FXE4</accession>
<proteinExistence type="evidence at transcript level"/>
<dbReference type="EMBL" id="MF034848">
    <property type="protein sequence ID" value="AVT42214.1"/>
    <property type="molecule type" value="mRNA"/>
</dbReference>
<dbReference type="CDD" id="cd03784">
    <property type="entry name" value="GT1_Gtf-like"/>
    <property type="match status" value="1"/>
</dbReference>
<keyword evidence="5" id="KW-0812">Transmembrane</keyword>
<keyword evidence="5" id="KW-1133">Transmembrane helix</keyword>
<dbReference type="GO" id="GO:0015020">
    <property type="term" value="F:glucuronosyltransferase activity"/>
    <property type="evidence" value="ECO:0007669"/>
    <property type="project" value="UniProtKB-EC"/>
</dbReference>
<evidence type="ECO:0000256" key="5">
    <source>
        <dbReference type="RuleBase" id="RU362059"/>
    </source>
</evidence>
<keyword evidence="5" id="KW-0732">Signal</keyword>
<dbReference type="InterPro" id="IPR002213">
    <property type="entry name" value="UDP_glucos_trans"/>
</dbReference>
<evidence type="ECO:0000256" key="4">
    <source>
        <dbReference type="RuleBase" id="RU003718"/>
    </source>
</evidence>
<dbReference type="PANTHER" id="PTHR48043">
    <property type="entry name" value="EG:EG0003.4 PROTEIN-RELATED"/>
    <property type="match status" value="1"/>
</dbReference>
<dbReference type="EC" id="2.4.1.17" evidence="5"/>
<evidence type="ECO:0000256" key="3">
    <source>
        <dbReference type="ARBA" id="ARBA00022679"/>
    </source>
</evidence>
<dbReference type="Pfam" id="PF00201">
    <property type="entry name" value="UDPGT"/>
    <property type="match status" value="1"/>
</dbReference>
<protein>
    <recommendedName>
        <fullName evidence="5">UDP-glucuronosyltransferase</fullName>
        <ecNumber evidence="5">2.4.1.17</ecNumber>
    </recommendedName>
</protein>
<dbReference type="InterPro" id="IPR035595">
    <property type="entry name" value="UDP_glycos_trans_CS"/>
</dbReference>
<evidence type="ECO:0000256" key="1">
    <source>
        <dbReference type="ARBA" id="ARBA00009995"/>
    </source>
</evidence>
<name>A0A2R4FXE4_9CUCU</name>
<dbReference type="FunFam" id="3.40.50.2000:FF:000050">
    <property type="entry name" value="UDP-glucuronosyltransferase"/>
    <property type="match status" value="1"/>
</dbReference>
<keyword evidence="5" id="KW-0472">Membrane</keyword>
<dbReference type="Gene3D" id="3.40.50.2000">
    <property type="entry name" value="Glycogen Phosphorylase B"/>
    <property type="match status" value="1"/>
</dbReference>
<dbReference type="PANTHER" id="PTHR48043:SF159">
    <property type="entry name" value="EG:EG0003.4 PROTEIN-RELATED"/>
    <property type="match status" value="1"/>
</dbReference>
<keyword evidence="2 4" id="KW-0328">Glycosyltransferase</keyword>
<feature type="chain" id="PRO_5015217241" description="UDP-glucuronosyltransferase" evidence="5">
    <location>
        <begin position="24"/>
        <end position="521"/>
    </location>
</feature>